<sequence length="441" mass="48975">MWRVAASSVLKRQGHSTSSSMMMWCQFSASRRHIVTAKTQEDLLSKNRAVADATRQDSHAMPSSGDAKPASAGGDSSAPIHNNSVTTGSSTGLTADGFDSQGSARDWTEPTLTDLDRSIPQVDCKFIADLIRTRTARRREFLAEQSRIKDKLVNVVKERNISESDDAEKALIKELSEDEKQVLLHTRPEYDDGFVIIDCRTVNEVTSWGIVEGAKVLPAHEMFEAFHMTPEDFATEFGFPKPKPEETVIFYCQYGPRSLMAAQILSWLGYENVLHFRDGYHEWSKQYNLLVRRWMEHDKTSGNNVKRLVAFEASRQLQREIAPEFNALPLQEMERYMLDETRSPGVLKVGEHTRTQALKRLAGIVSEVGNSLPSGADAPIPGTVETGKGQSKVLLDFMTEATGVKADAMTSTSEAGSMSLGDAQDRVVNDMRDGRADGPLR</sequence>
<dbReference type="Pfam" id="PF00581">
    <property type="entry name" value="Rhodanese"/>
    <property type="match status" value="1"/>
</dbReference>
<gene>
    <name evidence="3" type="ORF">BSAL_76910</name>
</gene>
<evidence type="ECO:0000256" key="1">
    <source>
        <dbReference type="SAM" id="MobiDB-lite"/>
    </source>
</evidence>
<dbReference type="InterPro" id="IPR036873">
    <property type="entry name" value="Rhodanese-like_dom_sf"/>
</dbReference>
<dbReference type="Proteomes" id="UP000051952">
    <property type="component" value="Unassembled WGS sequence"/>
</dbReference>
<dbReference type="VEuPathDB" id="TriTrypDB:BSAL_76910"/>
<accession>A0A0S4IZW5</accession>
<dbReference type="Gene3D" id="3.40.250.10">
    <property type="entry name" value="Rhodanese-like domain"/>
    <property type="match status" value="1"/>
</dbReference>
<reference evidence="4" key="1">
    <citation type="submission" date="2015-09" db="EMBL/GenBank/DDBJ databases">
        <authorList>
            <consortium name="Pathogen Informatics"/>
        </authorList>
    </citation>
    <scope>NUCLEOTIDE SEQUENCE [LARGE SCALE GENOMIC DNA]</scope>
    <source>
        <strain evidence="4">Lake Konstanz</strain>
    </source>
</reference>
<feature type="compositionally biased region" description="Polar residues" evidence="1">
    <location>
        <begin position="79"/>
        <end position="93"/>
    </location>
</feature>
<feature type="region of interest" description="Disordered" evidence="1">
    <location>
        <begin position="50"/>
        <end position="107"/>
    </location>
</feature>
<name>A0A0S4IZW5_BODSA</name>
<dbReference type="GO" id="GO:0005739">
    <property type="term" value="C:mitochondrion"/>
    <property type="evidence" value="ECO:0007669"/>
    <property type="project" value="TreeGrafter"/>
</dbReference>
<feature type="domain" description="Rhodanese" evidence="2">
    <location>
        <begin position="190"/>
        <end position="292"/>
    </location>
</feature>
<organism evidence="3 4">
    <name type="scientific">Bodo saltans</name>
    <name type="common">Flagellated protozoan</name>
    <dbReference type="NCBI Taxonomy" id="75058"/>
    <lineage>
        <taxon>Eukaryota</taxon>
        <taxon>Discoba</taxon>
        <taxon>Euglenozoa</taxon>
        <taxon>Kinetoplastea</taxon>
        <taxon>Metakinetoplastina</taxon>
        <taxon>Eubodonida</taxon>
        <taxon>Bodonidae</taxon>
        <taxon>Bodo</taxon>
    </lineage>
</organism>
<dbReference type="PANTHER" id="PTHR44086">
    <property type="entry name" value="THIOSULFATE SULFURTRANSFERASE RDL2, MITOCHONDRIAL-RELATED"/>
    <property type="match status" value="1"/>
</dbReference>
<dbReference type="EMBL" id="CYKH01000732">
    <property type="protein sequence ID" value="CUG28349.1"/>
    <property type="molecule type" value="Genomic_DNA"/>
</dbReference>
<dbReference type="AlphaFoldDB" id="A0A0S4IZW5"/>
<evidence type="ECO:0000259" key="2">
    <source>
        <dbReference type="PROSITE" id="PS50206"/>
    </source>
</evidence>
<dbReference type="InterPro" id="IPR001763">
    <property type="entry name" value="Rhodanese-like_dom"/>
</dbReference>
<proteinExistence type="predicted"/>
<dbReference type="OrthoDB" id="566238at2759"/>
<dbReference type="PANTHER" id="PTHR44086:SF5">
    <property type="entry name" value="RHODANESE DOMAIN-CONTAINING PROTEIN"/>
    <property type="match status" value="1"/>
</dbReference>
<dbReference type="PROSITE" id="PS50206">
    <property type="entry name" value="RHODANESE_3"/>
    <property type="match status" value="1"/>
</dbReference>
<evidence type="ECO:0000313" key="3">
    <source>
        <dbReference type="EMBL" id="CUG28349.1"/>
    </source>
</evidence>
<dbReference type="SMART" id="SM00450">
    <property type="entry name" value="RHOD"/>
    <property type="match status" value="1"/>
</dbReference>
<dbReference type="SUPFAM" id="SSF52821">
    <property type="entry name" value="Rhodanese/Cell cycle control phosphatase"/>
    <property type="match status" value="1"/>
</dbReference>
<dbReference type="GO" id="GO:0004792">
    <property type="term" value="F:thiosulfate-cyanide sulfurtransferase activity"/>
    <property type="evidence" value="ECO:0007669"/>
    <property type="project" value="TreeGrafter"/>
</dbReference>
<feature type="compositionally biased region" description="Basic and acidic residues" evidence="1">
    <location>
        <begin position="423"/>
        <end position="441"/>
    </location>
</feature>
<protein>
    <submittedName>
        <fullName evidence="3">Rhodanese-like protein, putative</fullName>
    </submittedName>
</protein>
<feature type="region of interest" description="Disordered" evidence="1">
    <location>
        <begin position="409"/>
        <end position="441"/>
    </location>
</feature>
<keyword evidence="4" id="KW-1185">Reference proteome</keyword>
<evidence type="ECO:0000313" key="4">
    <source>
        <dbReference type="Proteomes" id="UP000051952"/>
    </source>
</evidence>